<name>A0ABW4M5F1_9HYPH</name>
<evidence type="ECO:0008006" key="4">
    <source>
        <dbReference type="Google" id="ProtNLM"/>
    </source>
</evidence>
<reference evidence="3" key="1">
    <citation type="journal article" date="2019" name="Int. J. Syst. Evol. Microbiol.">
        <title>The Global Catalogue of Microorganisms (GCM) 10K type strain sequencing project: providing services to taxonomists for standard genome sequencing and annotation.</title>
        <authorList>
            <consortium name="The Broad Institute Genomics Platform"/>
            <consortium name="The Broad Institute Genome Sequencing Center for Infectious Disease"/>
            <person name="Wu L."/>
            <person name="Ma J."/>
        </authorList>
    </citation>
    <scope>NUCLEOTIDE SEQUENCE [LARGE SCALE GENOMIC DNA]</scope>
    <source>
        <strain evidence="3">CG52</strain>
    </source>
</reference>
<feature type="compositionally biased region" description="Polar residues" evidence="1">
    <location>
        <begin position="129"/>
        <end position="153"/>
    </location>
</feature>
<gene>
    <name evidence="2" type="ORF">ACFSE1_13100</name>
</gene>
<proteinExistence type="predicted"/>
<organism evidence="2 3">
    <name type="scientific">Rhizobium helianthi</name>
    <dbReference type="NCBI Taxonomy" id="1132695"/>
    <lineage>
        <taxon>Bacteria</taxon>
        <taxon>Pseudomonadati</taxon>
        <taxon>Pseudomonadota</taxon>
        <taxon>Alphaproteobacteria</taxon>
        <taxon>Hyphomicrobiales</taxon>
        <taxon>Rhizobiaceae</taxon>
        <taxon>Rhizobium/Agrobacterium group</taxon>
        <taxon>Rhizobium</taxon>
    </lineage>
</organism>
<sequence length="448" mass="46083">MVSDKPPRRSRSGKTPVTLDLAAEEKAAIAEPVRANDTDATTDASQPDQNPEAGQAPAGAAQSAPAAGDAAAPDKEPVTVEAQPGEEVSDGASAKASPQSSDLPTEPQTASPTAEPTSPFGPKKENEPETASSHPTEPPAATTSSRPVKQSPATSSMVAAGIVGGLVSLLLAGSMQYAGILPSLTQERSNSSADIESLRQQMATLQKAGPSQDVVARLEALEQGSGNGGGDLAQQVQALQQDLENVKSASAAMGDNSAQLGQKLQALEQRINQPGREQAIARALAAAGLKAATDRGGSFAAELETYSSVAADDPSLAKLQAYAEKGVPTRAELVRRFPAAANAMIDAIHQPTENEGIASRLLSSAMRVVKVRPVGEAEGDTPEARIARIEERIKNGNLKAAVSEWDGLPEAARTAAADYRQALDARIEVDDLAANTLTRAMAASGTKG</sequence>
<feature type="compositionally biased region" description="Polar residues" evidence="1">
    <location>
        <begin position="38"/>
        <end position="49"/>
    </location>
</feature>
<accession>A0ABW4M5F1</accession>
<feature type="compositionally biased region" description="Polar residues" evidence="1">
    <location>
        <begin position="96"/>
        <end position="116"/>
    </location>
</feature>
<evidence type="ECO:0000256" key="1">
    <source>
        <dbReference type="SAM" id="MobiDB-lite"/>
    </source>
</evidence>
<dbReference type="RefSeq" id="WP_377401946.1">
    <property type="nucleotide sequence ID" value="NZ_JBHUEQ010000023.1"/>
</dbReference>
<dbReference type="EMBL" id="JBHUEQ010000023">
    <property type="protein sequence ID" value="MFD1746404.1"/>
    <property type="molecule type" value="Genomic_DNA"/>
</dbReference>
<keyword evidence="3" id="KW-1185">Reference proteome</keyword>
<protein>
    <recommendedName>
        <fullName evidence="4">Mitochondrial inner membrane protein</fullName>
    </recommendedName>
</protein>
<dbReference type="Proteomes" id="UP001597322">
    <property type="component" value="Unassembled WGS sequence"/>
</dbReference>
<feature type="region of interest" description="Disordered" evidence="1">
    <location>
        <begin position="25"/>
        <end position="153"/>
    </location>
</feature>
<evidence type="ECO:0000313" key="2">
    <source>
        <dbReference type="EMBL" id="MFD1746404.1"/>
    </source>
</evidence>
<feature type="compositionally biased region" description="Low complexity" evidence="1">
    <location>
        <begin position="53"/>
        <end position="71"/>
    </location>
</feature>
<comment type="caution">
    <text evidence="2">The sequence shown here is derived from an EMBL/GenBank/DDBJ whole genome shotgun (WGS) entry which is preliminary data.</text>
</comment>
<feature type="region of interest" description="Disordered" evidence="1">
    <location>
        <begin position="1"/>
        <end position="20"/>
    </location>
</feature>
<evidence type="ECO:0000313" key="3">
    <source>
        <dbReference type="Proteomes" id="UP001597322"/>
    </source>
</evidence>